<protein>
    <submittedName>
        <fullName evidence="1">Uncharacterized protein</fullName>
    </submittedName>
</protein>
<name>A0A8S5P4M4_9CAUD</name>
<sequence length="184" mass="20151">MTATRTAAAAISRMPARVQDDVSRCLADGGTWRDVADICAQEGYPGINAQNVTNYRKGAHKEWLARQERVAAARDRYAWKVDLLKKYTEEGGPAEAGLAAAMDMLEGALDGLDVSDIQTMIADKPGKMLDIIKLMMSLRREMADIRRETREASAAEAANQKKTQSGNGLTEEQMAAIEEAMNLM</sequence>
<reference evidence="1" key="1">
    <citation type="journal article" date="2021" name="Proc. Natl. Acad. Sci. U.S.A.">
        <title>A Catalog of Tens of Thousands of Viruses from Human Metagenomes Reveals Hidden Associations with Chronic Diseases.</title>
        <authorList>
            <person name="Tisza M.J."/>
            <person name="Buck C.B."/>
        </authorList>
    </citation>
    <scope>NUCLEOTIDE SEQUENCE</scope>
    <source>
        <strain evidence="1">Ct1Eo1</strain>
    </source>
</reference>
<accession>A0A8S5P4M4</accession>
<evidence type="ECO:0000313" key="1">
    <source>
        <dbReference type="EMBL" id="DAE02079.1"/>
    </source>
</evidence>
<dbReference type="EMBL" id="BK015340">
    <property type="protein sequence ID" value="DAE02079.1"/>
    <property type="molecule type" value="Genomic_DNA"/>
</dbReference>
<proteinExistence type="predicted"/>
<organism evidence="1">
    <name type="scientific">Siphoviridae sp. ct1Eo1</name>
    <dbReference type="NCBI Taxonomy" id="2825307"/>
    <lineage>
        <taxon>Viruses</taxon>
        <taxon>Duplodnaviria</taxon>
        <taxon>Heunggongvirae</taxon>
        <taxon>Uroviricota</taxon>
        <taxon>Caudoviricetes</taxon>
    </lineage>
</organism>